<evidence type="ECO:0000313" key="1">
    <source>
        <dbReference type="EMBL" id="SBS37701.1"/>
    </source>
</evidence>
<organism evidence="1 2">
    <name type="scientific">Marinomonas spartinae</name>
    <dbReference type="NCBI Taxonomy" id="1792290"/>
    <lineage>
        <taxon>Bacteria</taxon>
        <taxon>Pseudomonadati</taxon>
        <taxon>Pseudomonadota</taxon>
        <taxon>Gammaproteobacteria</taxon>
        <taxon>Oceanospirillales</taxon>
        <taxon>Oceanospirillaceae</taxon>
        <taxon>Marinomonas</taxon>
    </lineage>
</organism>
<dbReference type="Proteomes" id="UP000092544">
    <property type="component" value="Unassembled WGS sequence"/>
</dbReference>
<reference evidence="1 2" key="1">
    <citation type="submission" date="2016-06" db="EMBL/GenBank/DDBJ databases">
        <authorList>
            <person name="Kjaerup R.B."/>
            <person name="Dalgaard T.S."/>
            <person name="Juul-Madsen H.R."/>
        </authorList>
    </citation>
    <scope>NUCLEOTIDE SEQUENCE [LARGE SCALE GENOMIC DNA]</scope>
    <source>
        <strain evidence="1 2">CECT 8886</strain>
    </source>
</reference>
<dbReference type="EMBL" id="FLOB01000021">
    <property type="protein sequence ID" value="SBS37701.1"/>
    <property type="molecule type" value="Genomic_DNA"/>
</dbReference>
<dbReference type="AlphaFoldDB" id="A0A1A8TVB6"/>
<sequence length="216" mass="24051">MGYDITFHSISKNELKQFFFDIIIDPSCAEARSKSIPASEEKQKAMYEHLYKDNLVPWGELVRQGKGETMGDISPSFSMAAAAISGYLHPYHYSRNFSLSLISDKFPEVRGYFTSLTNVDGSPLVGLSDSDNGLISSNYCSSGVSDKPSSILEFIKNNEESLITEYGSDEISAIKCCLDYCISNDLLFIEAAEIVFPLGDECFSDIDNLRAYFLNQ</sequence>
<dbReference type="RefSeq" id="WP_067020790.1">
    <property type="nucleotide sequence ID" value="NZ_FLOB01000021.1"/>
</dbReference>
<proteinExistence type="predicted"/>
<name>A0A1A8TVB6_9GAMM</name>
<protein>
    <submittedName>
        <fullName evidence="1">Uncharacterized protein</fullName>
    </submittedName>
</protein>
<dbReference type="STRING" id="1792290.MSP8886_04230"/>
<gene>
    <name evidence="1" type="ORF">MSP8886_04230</name>
</gene>
<accession>A0A1A8TVB6</accession>
<keyword evidence="2" id="KW-1185">Reference proteome</keyword>
<evidence type="ECO:0000313" key="2">
    <source>
        <dbReference type="Proteomes" id="UP000092544"/>
    </source>
</evidence>
<dbReference type="OrthoDB" id="5353153at2"/>